<evidence type="ECO:0000256" key="4">
    <source>
        <dbReference type="ARBA" id="ARBA00022692"/>
    </source>
</evidence>
<accession>A0A7L7KP55</accession>
<dbReference type="CDD" id="cd09110">
    <property type="entry name" value="PLDc_CLS_1"/>
    <property type="match status" value="1"/>
</dbReference>
<dbReference type="SUPFAM" id="SSF56024">
    <property type="entry name" value="Phospholipase D/nuclease"/>
    <property type="match status" value="2"/>
</dbReference>
<feature type="domain" description="PLD phosphodiesterase" evidence="10">
    <location>
        <begin position="252"/>
        <end position="279"/>
    </location>
</feature>
<dbReference type="KEGG" id="xcl:G4Z02_01955"/>
<keyword evidence="7 9" id="KW-0472">Membrane</keyword>
<dbReference type="Proteomes" id="UP000514720">
    <property type="component" value="Chromosome"/>
</dbReference>
<gene>
    <name evidence="11" type="primary">cls</name>
    <name evidence="11" type="ORF">G4Z02_01955</name>
</gene>
<feature type="domain" description="PLD phosphodiesterase" evidence="10">
    <location>
        <begin position="428"/>
        <end position="455"/>
    </location>
</feature>
<evidence type="ECO:0000256" key="2">
    <source>
        <dbReference type="ARBA" id="ARBA00022475"/>
    </source>
</evidence>
<dbReference type="AlphaFoldDB" id="A0A7L7KP55"/>
<evidence type="ECO:0000256" key="6">
    <source>
        <dbReference type="ARBA" id="ARBA00022989"/>
    </source>
</evidence>
<feature type="transmembrane region" description="Helical" evidence="9">
    <location>
        <begin position="44"/>
        <end position="63"/>
    </location>
</feature>
<dbReference type="RefSeq" id="WP_258878177.1">
    <property type="nucleotide sequence ID" value="NZ_CP048914.1"/>
</dbReference>
<dbReference type="PROSITE" id="PS50035">
    <property type="entry name" value="PLD"/>
    <property type="match status" value="2"/>
</dbReference>
<dbReference type="EMBL" id="CP048914">
    <property type="protein sequence ID" value="QMS84561.1"/>
    <property type="molecule type" value="Genomic_DNA"/>
</dbReference>
<evidence type="ECO:0000313" key="11">
    <source>
        <dbReference type="EMBL" id="QMS84561.1"/>
    </source>
</evidence>
<dbReference type="InterPro" id="IPR022924">
    <property type="entry name" value="Cardiolipin_synthase"/>
</dbReference>
<evidence type="ECO:0000256" key="5">
    <source>
        <dbReference type="ARBA" id="ARBA00022737"/>
    </source>
</evidence>
<evidence type="ECO:0000256" key="8">
    <source>
        <dbReference type="NCBIfam" id="TIGR04265"/>
    </source>
</evidence>
<keyword evidence="5" id="KW-0677">Repeat</keyword>
<keyword evidence="2" id="KW-1003">Cell membrane</keyword>
<evidence type="ECO:0000256" key="9">
    <source>
        <dbReference type="SAM" id="Phobius"/>
    </source>
</evidence>
<organism evidence="11 12">
    <name type="scientific">Candidatus Xianfuyuplasma coldseepsis</name>
    <dbReference type="NCBI Taxonomy" id="2782163"/>
    <lineage>
        <taxon>Bacteria</taxon>
        <taxon>Bacillati</taxon>
        <taxon>Mycoplasmatota</taxon>
        <taxon>Mollicutes</taxon>
        <taxon>Candidatus Izemoplasmatales</taxon>
        <taxon>Candidatus Izemoplasmataceae</taxon>
        <taxon>Candidatus Xianfuyuplasma</taxon>
    </lineage>
</organism>
<evidence type="ECO:0000313" key="12">
    <source>
        <dbReference type="Proteomes" id="UP000514720"/>
    </source>
</evidence>
<comment type="subcellular location">
    <subcellularLocation>
        <location evidence="1">Cell membrane</location>
    </subcellularLocation>
</comment>
<dbReference type="PANTHER" id="PTHR21248:SF22">
    <property type="entry name" value="PHOSPHOLIPASE D"/>
    <property type="match status" value="1"/>
</dbReference>
<evidence type="ECO:0000259" key="10">
    <source>
        <dbReference type="PROSITE" id="PS50035"/>
    </source>
</evidence>
<dbReference type="EC" id="2.7.8.-" evidence="8"/>
<proteinExistence type="predicted"/>
<dbReference type="InterPro" id="IPR025202">
    <property type="entry name" value="PLD-like_dom"/>
</dbReference>
<sequence length="514" mass="59591">MNFSFKRNLWVTIILVIAILSRIGFEFAIRIFNEEFIVTEFFNVTFRYSTTFLALLIWIRIVIKSEYSISKLPWLILLAVEPFTGLFLFLTFGRDYRESNRYHDHPLAMDGRYLVHEPTTDFELYEYQDIDSEVTDIYKTAFNMTKHHAYLNDSKATVLKNGDRFYPTLIQALQEAESFIFMQFFIIRTDTTGKRILDILAKKANEGVEVKLLYDAVGSVFLHKKYIQSLAASGVTIAKIDPIQFGFFDTRVNYRNHRKITIIDGTKGFIGGMNLADEYWNKSRKYPPFRDTQLLLEGHVLNSLTALFARDWYYATEEFIQDKRYYDAPLIHEGGMIQIIPSGPDFKYPPIRNVYVKMINNAKQSIKIMTPYMALDHELVTSLIIAARGGVEVSIIVPGKPDKKYIYEITRSFFEELLAEGIKIYTYPDTFTHAKVFIIDDNIASCGTYNLDNRSARINFEATALLFKQGVDDLVADYELDRSKANLIDRDKWSKRNIVVRLYEGLISLFAPLV</sequence>
<dbReference type="NCBIfam" id="TIGR04265">
    <property type="entry name" value="bac_cardiolipin"/>
    <property type="match status" value="1"/>
</dbReference>
<evidence type="ECO:0000256" key="3">
    <source>
        <dbReference type="ARBA" id="ARBA00022679"/>
    </source>
</evidence>
<keyword evidence="12" id="KW-1185">Reference proteome</keyword>
<keyword evidence="4 9" id="KW-0812">Transmembrane</keyword>
<dbReference type="GO" id="GO:0008808">
    <property type="term" value="F:cardiolipin synthase activity"/>
    <property type="evidence" value="ECO:0007669"/>
    <property type="project" value="UniProtKB-UniRule"/>
</dbReference>
<dbReference type="GO" id="GO:0032049">
    <property type="term" value="P:cardiolipin biosynthetic process"/>
    <property type="evidence" value="ECO:0007669"/>
    <property type="project" value="UniProtKB-UniRule"/>
</dbReference>
<reference evidence="11 12" key="1">
    <citation type="submission" date="2020-02" db="EMBL/GenBank/DDBJ databases">
        <authorList>
            <person name="Zheng R.K."/>
            <person name="Sun C.M."/>
        </authorList>
    </citation>
    <scope>NUCLEOTIDE SEQUENCE [LARGE SCALE GENOMIC DNA]</scope>
    <source>
        <strain evidence="12">zrk13</strain>
    </source>
</reference>
<dbReference type="GO" id="GO:0005886">
    <property type="term" value="C:plasma membrane"/>
    <property type="evidence" value="ECO:0007669"/>
    <property type="project" value="UniProtKB-SubCell"/>
</dbReference>
<name>A0A7L7KP55_9MOLU</name>
<dbReference type="SMART" id="SM00155">
    <property type="entry name" value="PLDc"/>
    <property type="match status" value="2"/>
</dbReference>
<dbReference type="Gene3D" id="3.30.870.10">
    <property type="entry name" value="Endonuclease Chain A"/>
    <property type="match status" value="2"/>
</dbReference>
<feature type="transmembrane region" description="Helical" evidence="9">
    <location>
        <begin position="75"/>
        <end position="93"/>
    </location>
</feature>
<dbReference type="InterPro" id="IPR001736">
    <property type="entry name" value="PLipase_D/transphosphatidylase"/>
</dbReference>
<dbReference type="PANTHER" id="PTHR21248">
    <property type="entry name" value="CARDIOLIPIN SYNTHASE"/>
    <property type="match status" value="1"/>
</dbReference>
<dbReference type="Pfam" id="PF13091">
    <property type="entry name" value="PLDc_2"/>
    <property type="match status" value="2"/>
</dbReference>
<keyword evidence="6 9" id="KW-1133">Transmembrane helix</keyword>
<evidence type="ECO:0000256" key="7">
    <source>
        <dbReference type="ARBA" id="ARBA00023136"/>
    </source>
</evidence>
<dbReference type="CDD" id="cd09112">
    <property type="entry name" value="PLDc_CLS_2"/>
    <property type="match status" value="1"/>
</dbReference>
<keyword evidence="3" id="KW-0808">Transferase</keyword>
<protein>
    <recommendedName>
        <fullName evidence="8">Cardiolipin synthase</fullName>
        <ecNumber evidence="8">2.7.8.-</ecNumber>
    </recommendedName>
</protein>
<evidence type="ECO:0000256" key="1">
    <source>
        <dbReference type="ARBA" id="ARBA00004236"/>
    </source>
</evidence>